<dbReference type="Proteomes" id="UP000287872">
    <property type="component" value="Unassembled WGS sequence"/>
</dbReference>
<proteinExistence type="predicted"/>
<sequence length="68" mass="8297">MLEKIKVKKLLSNYKKMLEKRESLVKPYYTKRNENIILTNDEHAKMILLEARIQQIKEFIDDLKYLIE</sequence>
<gene>
    <name evidence="1" type="ORF">Ctaglu_42550</name>
</gene>
<dbReference type="AlphaFoldDB" id="A0A401USU7"/>
<name>A0A401USU7_9CLOT</name>
<protein>
    <submittedName>
        <fullName evidence="1">Uncharacterized protein</fullName>
    </submittedName>
</protein>
<comment type="caution">
    <text evidence="1">The sequence shown here is derived from an EMBL/GenBank/DDBJ whole genome shotgun (WGS) entry which is preliminary data.</text>
</comment>
<dbReference type="RefSeq" id="WP_125005472.1">
    <property type="nucleotide sequence ID" value="NZ_BHYK01000037.1"/>
</dbReference>
<reference evidence="1 2" key="1">
    <citation type="submission" date="2018-11" db="EMBL/GenBank/DDBJ databases">
        <title>Genome sequencing and assembly of Clostridium tagluense strain A121.</title>
        <authorList>
            <person name="Murakami T."/>
            <person name="Segawa T."/>
            <person name="Shcherbakova V.A."/>
            <person name="Mori H."/>
            <person name="Yoshimura Y."/>
        </authorList>
    </citation>
    <scope>NUCLEOTIDE SEQUENCE [LARGE SCALE GENOMIC DNA]</scope>
    <source>
        <strain evidence="1 2">A121</strain>
    </source>
</reference>
<organism evidence="1 2">
    <name type="scientific">Clostridium tagluense</name>
    <dbReference type="NCBI Taxonomy" id="360422"/>
    <lineage>
        <taxon>Bacteria</taxon>
        <taxon>Bacillati</taxon>
        <taxon>Bacillota</taxon>
        <taxon>Clostridia</taxon>
        <taxon>Eubacteriales</taxon>
        <taxon>Clostridiaceae</taxon>
        <taxon>Clostridium</taxon>
    </lineage>
</organism>
<evidence type="ECO:0000313" key="2">
    <source>
        <dbReference type="Proteomes" id="UP000287872"/>
    </source>
</evidence>
<keyword evidence="2" id="KW-1185">Reference proteome</keyword>
<evidence type="ECO:0000313" key="1">
    <source>
        <dbReference type="EMBL" id="GCD12632.1"/>
    </source>
</evidence>
<accession>A0A401USU7</accession>
<dbReference type="EMBL" id="BHYK01000037">
    <property type="protein sequence ID" value="GCD12632.1"/>
    <property type="molecule type" value="Genomic_DNA"/>
</dbReference>